<dbReference type="WBParaSite" id="PSAMB.scaffold6159size10054.g27993.t1">
    <property type="protein sequence ID" value="PSAMB.scaffold6159size10054.g27993.t1"/>
    <property type="gene ID" value="PSAMB.scaffold6159size10054.g27993"/>
</dbReference>
<feature type="signal peptide" evidence="1">
    <location>
        <begin position="1"/>
        <end position="19"/>
    </location>
</feature>
<evidence type="ECO:0000313" key="3">
    <source>
        <dbReference type="WBParaSite" id="PSAMB.scaffold6159size10054.g27993.t1"/>
    </source>
</evidence>
<dbReference type="PANTHER" id="PTHR34401">
    <property type="entry name" value="PROTEIN CBG12388-RELATED"/>
    <property type="match status" value="1"/>
</dbReference>
<evidence type="ECO:0000256" key="1">
    <source>
        <dbReference type="SAM" id="SignalP"/>
    </source>
</evidence>
<name>A0A914X2H3_9BILA</name>
<reference evidence="3" key="1">
    <citation type="submission" date="2022-11" db="UniProtKB">
        <authorList>
            <consortium name="WormBaseParasite"/>
        </authorList>
    </citation>
    <scope>IDENTIFICATION</scope>
</reference>
<keyword evidence="1" id="KW-0732">Signal</keyword>
<dbReference type="PANTHER" id="PTHR34401:SF6">
    <property type="entry name" value="DUF19 DOMAIN-CONTAINING PROTEIN"/>
    <property type="match status" value="1"/>
</dbReference>
<feature type="chain" id="PRO_5037689753" evidence="1">
    <location>
        <begin position="20"/>
        <end position="228"/>
    </location>
</feature>
<proteinExistence type="predicted"/>
<evidence type="ECO:0000313" key="2">
    <source>
        <dbReference type="Proteomes" id="UP000887566"/>
    </source>
</evidence>
<dbReference type="Proteomes" id="UP000887566">
    <property type="component" value="Unplaced"/>
</dbReference>
<accession>A0A914X2H3</accession>
<organism evidence="2 3">
    <name type="scientific">Plectus sambesii</name>
    <dbReference type="NCBI Taxonomy" id="2011161"/>
    <lineage>
        <taxon>Eukaryota</taxon>
        <taxon>Metazoa</taxon>
        <taxon>Ecdysozoa</taxon>
        <taxon>Nematoda</taxon>
        <taxon>Chromadorea</taxon>
        <taxon>Plectida</taxon>
        <taxon>Plectina</taxon>
        <taxon>Plectoidea</taxon>
        <taxon>Plectidae</taxon>
        <taxon>Plectus</taxon>
    </lineage>
</organism>
<dbReference type="AlphaFoldDB" id="A0A914X2H3"/>
<keyword evidence="2" id="KW-1185">Reference proteome</keyword>
<protein>
    <submittedName>
        <fullName evidence="3">Uncharacterized protein</fullName>
    </submittedName>
</protein>
<sequence>MLSDILLFCFLGFVAVVKSQETVRQCSCDELSQCVTDLKLQGKECADDCWNHFSSITPRPADLRQCFDRKGDILENFITCFKDTINGCVATRDGPQIPPQDFESMFRQTEANVRRSSANALLSPLFAPLKKVVEATQTAFTCFKTCIHDKNPDGICMSKYGCQPLLPSEGFAKKAFMSCIKGINLKKEGGAICNCAVKAGVSDVKIYCPLMEHISKKAAAILTGNQRG</sequence>